<gene>
    <name evidence="3" type="ORF">UBRO_07945</name>
</gene>
<evidence type="ECO:0000313" key="3">
    <source>
        <dbReference type="EMBL" id="SAM86012.1"/>
    </source>
</evidence>
<feature type="domain" description="WW" evidence="2">
    <location>
        <begin position="285"/>
        <end position="312"/>
    </location>
</feature>
<feature type="domain" description="WW" evidence="2">
    <location>
        <begin position="243"/>
        <end position="272"/>
    </location>
</feature>
<feature type="compositionally biased region" description="Polar residues" evidence="1">
    <location>
        <begin position="131"/>
        <end position="142"/>
    </location>
</feature>
<name>A0A1K0GD70_9BASI</name>
<evidence type="ECO:0000259" key="2">
    <source>
        <dbReference type="PROSITE" id="PS50020"/>
    </source>
</evidence>
<evidence type="ECO:0000313" key="4">
    <source>
        <dbReference type="Proteomes" id="UP000179920"/>
    </source>
</evidence>
<feature type="compositionally biased region" description="Basic residues" evidence="1">
    <location>
        <begin position="371"/>
        <end position="385"/>
    </location>
</feature>
<feature type="region of interest" description="Disordered" evidence="1">
    <location>
        <begin position="438"/>
        <end position="470"/>
    </location>
</feature>
<accession>A0A1K0GD70</accession>
<feature type="compositionally biased region" description="Polar residues" evidence="1">
    <location>
        <begin position="80"/>
        <end position="98"/>
    </location>
</feature>
<feature type="compositionally biased region" description="Low complexity" evidence="1">
    <location>
        <begin position="143"/>
        <end position="156"/>
    </location>
</feature>
<dbReference type="OrthoDB" id="437889at2759"/>
<dbReference type="EMBL" id="LT558136">
    <property type="protein sequence ID" value="SAM86012.1"/>
    <property type="molecule type" value="Genomic_DNA"/>
</dbReference>
<feature type="region of interest" description="Disordered" evidence="1">
    <location>
        <begin position="336"/>
        <end position="411"/>
    </location>
</feature>
<feature type="region of interest" description="Disordered" evidence="1">
    <location>
        <begin position="57"/>
        <end position="234"/>
    </location>
</feature>
<dbReference type="AlphaFoldDB" id="A0A1K0GD70"/>
<protein>
    <recommendedName>
        <fullName evidence="2">WW domain-containing protein</fullName>
    </recommendedName>
</protein>
<organism evidence="3 4">
    <name type="scientific">Ustilago bromivora</name>
    <dbReference type="NCBI Taxonomy" id="307758"/>
    <lineage>
        <taxon>Eukaryota</taxon>
        <taxon>Fungi</taxon>
        <taxon>Dikarya</taxon>
        <taxon>Basidiomycota</taxon>
        <taxon>Ustilaginomycotina</taxon>
        <taxon>Ustilaginomycetes</taxon>
        <taxon>Ustilaginales</taxon>
        <taxon>Ustilaginaceae</taxon>
        <taxon>Ustilago</taxon>
    </lineage>
</organism>
<feature type="compositionally biased region" description="Basic and acidic residues" evidence="1">
    <location>
        <begin position="355"/>
        <end position="364"/>
    </location>
</feature>
<dbReference type="Gene3D" id="2.20.70.10">
    <property type="match status" value="1"/>
</dbReference>
<evidence type="ECO:0000256" key="1">
    <source>
        <dbReference type="SAM" id="MobiDB-lite"/>
    </source>
</evidence>
<feature type="compositionally biased region" description="Polar residues" evidence="1">
    <location>
        <begin position="20"/>
        <end position="40"/>
    </location>
</feature>
<feature type="compositionally biased region" description="Low complexity" evidence="1">
    <location>
        <begin position="188"/>
        <end position="221"/>
    </location>
</feature>
<dbReference type="InterPro" id="IPR001202">
    <property type="entry name" value="WW_dom"/>
</dbReference>
<feature type="compositionally biased region" description="Basic and acidic residues" evidence="1">
    <location>
        <begin position="400"/>
        <end position="410"/>
    </location>
</feature>
<dbReference type="Proteomes" id="UP000179920">
    <property type="component" value="Chromosome XX"/>
</dbReference>
<sequence length="642" mass="71225">MDSTDTTQAVEDVSRDKTHATTPSFGSSMLSFHTVQSSTDTPRKTLLHLEESFDVEELIDEGRATPQQTIDLKEDKSIEDVSTPTPTSSAFDTQTPNTGLPDLECEDGHSGDSEEEEEEKVLGHAIKSLPNGMTSLPSPSVGSRSFDCSSSPFSRPLALVSLAPTEESRRRSLRPIVYTPPTTTNTVAADSSSSGDSASSTNPTRPSTSSSAATTHPTASPHHNHTRKKKDKEIESEWGAQFWTLITDPSNPRNTFFANPATGECKWELPKGTIVLPPRDEGEWWELYDEERKGEYYWHTKTEECRWDRPGEGEGFLVPMRKVQARHFLPCAKGGKRRSVSEATPATQGRIGRVGVEREEEKEIVTTPLRPRTKSLPRNHHHRQHEKQDRRATRNAAAAHTERKEKKEEDLALQARRSIVLRDQRALAIARETSTPPFRLECIPKTPKKEGKRKIRRSTTGSPIRPHFPTQASSRTYRFLFHPLGKGCGLELEDELSPIPRDQREEGEDDLVVPIIRVGKGLAYHPNDASGCGRVSPSSSRRGGIRARKSLPFLTTGAGVENKAEDRKKLVELPEDLACALLNVNTDPALVRLEKERVGEEQGGEKGPTPPKARRKEGKLTKLISWTTLSRCKRSASVGESG</sequence>
<feature type="region of interest" description="Disordered" evidence="1">
    <location>
        <begin position="1"/>
        <end position="43"/>
    </location>
</feature>
<dbReference type="PROSITE" id="PS50020">
    <property type="entry name" value="WW_DOMAIN_2"/>
    <property type="match status" value="2"/>
</dbReference>
<feature type="region of interest" description="Disordered" evidence="1">
    <location>
        <begin position="596"/>
        <end position="620"/>
    </location>
</feature>
<reference evidence="4" key="1">
    <citation type="submission" date="2016-04" db="EMBL/GenBank/DDBJ databases">
        <authorList>
            <person name="Guldener U."/>
            <person name="Guldener U."/>
        </authorList>
    </citation>
    <scope>NUCLEOTIDE SEQUENCE [LARGE SCALE GENOMIC DNA]</scope>
    <source>
        <strain evidence="4">UB2112</strain>
    </source>
</reference>
<proteinExistence type="predicted"/>